<dbReference type="GeneID" id="77188767"/>
<evidence type="ECO:0000313" key="7">
    <source>
        <dbReference type="Proteomes" id="UP001163283"/>
    </source>
</evidence>
<feature type="signal peptide" evidence="3">
    <location>
        <begin position="1"/>
        <end position="21"/>
    </location>
</feature>
<dbReference type="EMBL" id="CP087830">
    <property type="protein sequence ID" value="UZA04369.1"/>
    <property type="molecule type" value="Genomic_DNA"/>
</dbReference>
<dbReference type="AlphaFoldDB" id="A0AAQ2Q7M7"/>
<gene>
    <name evidence="5" type="ORF">LP092_06445</name>
    <name evidence="6" type="ORF">LP129_06755</name>
</gene>
<evidence type="ECO:0000256" key="2">
    <source>
        <dbReference type="ARBA" id="ARBA00022729"/>
    </source>
</evidence>
<dbReference type="SMART" id="SM00062">
    <property type="entry name" value="PBPb"/>
    <property type="match status" value="1"/>
</dbReference>
<dbReference type="Gene3D" id="3.40.190.10">
    <property type="entry name" value="Periplasmic binding protein-like II"/>
    <property type="match status" value="2"/>
</dbReference>
<proteinExistence type="inferred from homology"/>
<dbReference type="Proteomes" id="UP001163283">
    <property type="component" value="Chromosome"/>
</dbReference>
<evidence type="ECO:0000256" key="3">
    <source>
        <dbReference type="SAM" id="SignalP"/>
    </source>
</evidence>
<dbReference type="InterPro" id="IPR001638">
    <property type="entry name" value="Solute-binding_3/MltF_N"/>
</dbReference>
<evidence type="ECO:0000259" key="4">
    <source>
        <dbReference type="SMART" id="SM00062"/>
    </source>
</evidence>
<dbReference type="Proteomes" id="UP001163632">
    <property type="component" value="Chromosome"/>
</dbReference>
<organism evidence="6 7">
    <name type="scientific">Moraxella bovis</name>
    <dbReference type="NCBI Taxonomy" id="476"/>
    <lineage>
        <taxon>Bacteria</taxon>
        <taxon>Pseudomonadati</taxon>
        <taxon>Pseudomonadota</taxon>
        <taxon>Gammaproteobacteria</taxon>
        <taxon>Moraxellales</taxon>
        <taxon>Moraxellaceae</taxon>
        <taxon>Moraxella</taxon>
    </lineage>
</organism>
<dbReference type="RefSeq" id="WP_078275270.1">
    <property type="nucleotide sequence ID" value="NZ_CP030241.1"/>
</dbReference>
<dbReference type="PANTHER" id="PTHR35936">
    <property type="entry name" value="MEMBRANE-BOUND LYTIC MUREIN TRANSGLYCOSYLASE F"/>
    <property type="match status" value="1"/>
</dbReference>
<evidence type="ECO:0000313" key="6">
    <source>
        <dbReference type="EMBL" id="UZA52822.1"/>
    </source>
</evidence>
<accession>A0AAQ2Q7M7</accession>
<evidence type="ECO:0000313" key="5">
    <source>
        <dbReference type="EMBL" id="UZA04369.1"/>
    </source>
</evidence>
<sequence length="251" mass="27852">MKRLALTALLAGILAGCATHAPTQAPTLTYDVVSDLDYMPYIYKDENGNIVGLEVDILTTIAKNQGFDVRFVPSTWETLFDDMTKHNAKLALNGMAVVDVDDKLATPSDSYMQSLDCMATTNPAYLNNWQGRSMAVVFEGEITNNLQEAGIKPSQFVEAPTQQTALKMVGDNQANLAMGDCTALRYYIKHEPMLQNYRFVVQELPNSDDPKNSRLVFGIAKNPALIQQINDGLATLKQTGELNKIKQKWRQ</sequence>
<name>A0AAQ2Q7M7_MORBO</name>
<dbReference type="SUPFAM" id="SSF53850">
    <property type="entry name" value="Periplasmic binding protein-like II"/>
    <property type="match status" value="1"/>
</dbReference>
<feature type="domain" description="Solute-binding protein family 3/N-terminal" evidence="4">
    <location>
        <begin position="29"/>
        <end position="250"/>
    </location>
</feature>
<dbReference type="PROSITE" id="PS51257">
    <property type="entry name" value="PROKAR_LIPOPROTEIN"/>
    <property type="match status" value="1"/>
</dbReference>
<dbReference type="EMBL" id="CP087781">
    <property type="protein sequence ID" value="UZA52822.1"/>
    <property type="molecule type" value="Genomic_DNA"/>
</dbReference>
<comment type="similarity">
    <text evidence="1">Belongs to the bacterial solute-binding protein 3 family.</text>
</comment>
<dbReference type="Pfam" id="PF00497">
    <property type="entry name" value="SBP_bac_3"/>
    <property type="match status" value="1"/>
</dbReference>
<reference evidence="6 7" key="1">
    <citation type="journal article" date="2022" name="BMC Microbiol.">
        <title>Whole genome sequencing of Moraxella bovis strains from North America reveals two genotypes with different genetic determinants.</title>
        <authorList>
            <person name="Wynn E.L."/>
            <person name="Hille M.M."/>
            <person name="Loy J.D."/>
            <person name="Schuller G."/>
            <person name="Kuhn K.L."/>
            <person name="Dickey A.M."/>
            <person name="Bono J.L."/>
            <person name="Clawson M.L."/>
        </authorList>
    </citation>
    <scope>NUCLEOTIDE SEQUENCE [LARGE SCALE GENOMIC DNA]</scope>
    <source>
        <strain evidence="5">SAM102599</strain>
        <strain evidence="6 7">SAM57978</strain>
    </source>
</reference>
<protein>
    <submittedName>
        <fullName evidence="6">Transporter substrate-binding domain-containing protein</fullName>
    </submittedName>
</protein>
<evidence type="ECO:0000256" key="1">
    <source>
        <dbReference type="ARBA" id="ARBA00010333"/>
    </source>
</evidence>
<evidence type="ECO:0000313" key="8">
    <source>
        <dbReference type="Proteomes" id="UP001163632"/>
    </source>
</evidence>
<keyword evidence="2 3" id="KW-0732">Signal</keyword>
<feature type="chain" id="PRO_5043042300" evidence="3">
    <location>
        <begin position="22"/>
        <end position="251"/>
    </location>
</feature>
<keyword evidence="8" id="KW-1185">Reference proteome</keyword>
<dbReference type="KEGG" id="mboi:DQF64_06560"/>